<evidence type="ECO:0000256" key="9">
    <source>
        <dbReference type="ARBA" id="ARBA00043149"/>
    </source>
</evidence>
<evidence type="ECO:0000256" key="7">
    <source>
        <dbReference type="ARBA" id="ARBA00022798"/>
    </source>
</evidence>
<dbReference type="OrthoDB" id="9805576at2"/>
<protein>
    <recommendedName>
        <fullName evidence="3">glycerol kinase</fullName>
        <ecNumber evidence="3">2.7.1.30</ecNumber>
    </recommendedName>
    <alternativeName>
        <fullName evidence="9">ATP:glycerol 3-phosphotransferase</fullName>
    </alternativeName>
</protein>
<evidence type="ECO:0000256" key="10">
    <source>
        <dbReference type="ARBA" id="ARBA00052101"/>
    </source>
</evidence>
<sequence length="491" mass="50933">MNDAPLLLVLDEGTTSTRAIAFDLGGGIVAQAGHALTQRYPQPGWVEHDAAEIWNHSLAALKAVVGEVGAGRIAAIGITNQRETIVFWDRATGEPLAPAIVWQDRRSADLCDRLRAEGREPAVQATTGLLLDPYFSATKIAWALENWPQVRSAADAGSLALGTVDCYLRYRLTGGRVHATDATNASRMLLMNLATCQWDEGLIDLFGIPRSALPTISDCAGDLGSTTLLGGNIAITGSIGDQQAAAVGQACLQPGMAKATYGTGIFVLAHSGATPPVSAHRLLATVAWRIAGQATYAVEGSIFIGGAAVQWLRDGLGIITASAETEALAASVPDSGGVVLIPAFAGMGAPHWRADVRGLLTGLSGGTTRAHIARATLEAMGQQTADLLDALAADGVVAAKLRVDGGMVANDWMCQDIADTLGVPVERPRVIETTALGAAMCAGVGAGLFADLTAAAAMAQPDRVFAPAITTDARGVRRENWAHAVRQALTQ</sequence>
<dbReference type="FunFam" id="3.30.420.40:FF:000007">
    <property type="entry name" value="Glycerol kinase"/>
    <property type="match status" value="1"/>
</dbReference>
<dbReference type="FunFam" id="3.30.420.40:FF:000008">
    <property type="entry name" value="Glycerol kinase"/>
    <property type="match status" value="1"/>
</dbReference>
<dbReference type="EC" id="2.7.1.30" evidence="3"/>
<dbReference type="InterPro" id="IPR000577">
    <property type="entry name" value="Carb_kinase_FGGY"/>
</dbReference>
<dbReference type="EMBL" id="SIHO01000001">
    <property type="protein sequence ID" value="TFU06369.1"/>
    <property type="molecule type" value="Genomic_DNA"/>
</dbReference>
<dbReference type="Proteomes" id="UP000297737">
    <property type="component" value="Unassembled WGS sequence"/>
</dbReference>
<evidence type="ECO:0000313" key="15">
    <source>
        <dbReference type="Proteomes" id="UP000297737"/>
    </source>
</evidence>
<evidence type="ECO:0000256" key="1">
    <source>
        <dbReference type="ARBA" id="ARBA00005190"/>
    </source>
</evidence>
<evidence type="ECO:0000256" key="4">
    <source>
        <dbReference type="ARBA" id="ARBA00022679"/>
    </source>
</evidence>
<dbReference type="PIRSF" id="PIRSF000538">
    <property type="entry name" value="GlpK"/>
    <property type="match status" value="1"/>
</dbReference>
<keyword evidence="5" id="KW-0547">Nucleotide-binding</keyword>
<comment type="catalytic activity">
    <reaction evidence="10">
        <text>glycerol + ATP = sn-glycerol 3-phosphate + ADP + H(+)</text>
        <dbReference type="Rhea" id="RHEA:21644"/>
        <dbReference type="ChEBI" id="CHEBI:15378"/>
        <dbReference type="ChEBI" id="CHEBI:17754"/>
        <dbReference type="ChEBI" id="CHEBI:30616"/>
        <dbReference type="ChEBI" id="CHEBI:57597"/>
        <dbReference type="ChEBI" id="CHEBI:456216"/>
        <dbReference type="EC" id="2.7.1.30"/>
    </reaction>
</comment>
<gene>
    <name evidence="14" type="primary">glpK</name>
    <name evidence="14" type="ORF">EUV02_05095</name>
</gene>
<accession>A0A4Y9ET20</accession>
<dbReference type="PANTHER" id="PTHR10196:SF78">
    <property type="entry name" value="GLYCEROL KINASE"/>
    <property type="match status" value="1"/>
</dbReference>
<evidence type="ECO:0000259" key="12">
    <source>
        <dbReference type="Pfam" id="PF00370"/>
    </source>
</evidence>
<keyword evidence="8" id="KW-0067">ATP-binding</keyword>
<evidence type="ECO:0000256" key="3">
    <source>
        <dbReference type="ARBA" id="ARBA00012099"/>
    </source>
</evidence>
<dbReference type="InterPro" id="IPR005999">
    <property type="entry name" value="Glycerol_kin"/>
</dbReference>
<evidence type="ECO:0000259" key="13">
    <source>
        <dbReference type="Pfam" id="PF02782"/>
    </source>
</evidence>
<dbReference type="RefSeq" id="WP_135245092.1">
    <property type="nucleotide sequence ID" value="NZ_SIHO01000001.1"/>
</dbReference>
<keyword evidence="7" id="KW-0319">Glycerol metabolism</keyword>
<evidence type="ECO:0000313" key="14">
    <source>
        <dbReference type="EMBL" id="TFU06369.1"/>
    </source>
</evidence>
<proteinExistence type="inferred from homology"/>
<dbReference type="Gene3D" id="3.30.420.40">
    <property type="match status" value="2"/>
</dbReference>
<dbReference type="InterPro" id="IPR018483">
    <property type="entry name" value="Carb_kinase_FGGY_CS"/>
</dbReference>
<dbReference type="GO" id="GO:0006072">
    <property type="term" value="P:glycerol-3-phosphate metabolic process"/>
    <property type="evidence" value="ECO:0007669"/>
    <property type="project" value="InterPro"/>
</dbReference>
<dbReference type="GO" id="GO:0005524">
    <property type="term" value="F:ATP binding"/>
    <property type="evidence" value="ECO:0007669"/>
    <property type="project" value="UniProtKB-KW"/>
</dbReference>
<comment type="pathway">
    <text evidence="1">Polyol metabolism; glycerol degradation via glycerol kinase pathway; sn-glycerol 3-phosphate from glycerol: step 1/1.</text>
</comment>
<comment type="caution">
    <text evidence="14">The sequence shown here is derived from an EMBL/GenBank/DDBJ whole genome shotgun (WGS) entry which is preliminary data.</text>
</comment>
<name>A0A4Y9ET20_9SPHN</name>
<keyword evidence="4 11" id="KW-0808">Transferase</keyword>
<keyword evidence="6 11" id="KW-0418">Kinase</keyword>
<dbReference type="AlphaFoldDB" id="A0A4Y9ET20"/>
<dbReference type="InterPro" id="IPR043129">
    <property type="entry name" value="ATPase_NBD"/>
</dbReference>
<dbReference type="SUPFAM" id="SSF53067">
    <property type="entry name" value="Actin-like ATPase domain"/>
    <property type="match status" value="2"/>
</dbReference>
<evidence type="ECO:0000256" key="6">
    <source>
        <dbReference type="ARBA" id="ARBA00022777"/>
    </source>
</evidence>
<feature type="domain" description="Carbohydrate kinase FGGY C-terminal" evidence="13">
    <location>
        <begin position="258"/>
        <end position="445"/>
    </location>
</feature>
<organism evidence="14 15">
    <name type="scientific">Glacieibacterium arshaanense</name>
    <dbReference type="NCBI Taxonomy" id="2511025"/>
    <lineage>
        <taxon>Bacteria</taxon>
        <taxon>Pseudomonadati</taxon>
        <taxon>Pseudomonadota</taxon>
        <taxon>Alphaproteobacteria</taxon>
        <taxon>Sphingomonadales</taxon>
        <taxon>Sphingosinicellaceae</taxon>
        <taxon>Glacieibacterium</taxon>
    </lineage>
</organism>
<dbReference type="PANTHER" id="PTHR10196">
    <property type="entry name" value="SUGAR KINASE"/>
    <property type="match status" value="1"/>
</dbReference>
<dbReference type="GO" id="GO:0004370">
    <property type="term" value="F:glycerol kinase activity"/>
    <property type="evidence" value="ECO:0007669"/>
    <property type="project" value="UniProtKB-EC"/>
</dbReference>
<dbReference type="GO" id="GO:0005829">
    <property type="term" value="C:cytosol"/>
    <property type="evidence" value="ECO:0007669"/>
    <property type="project" value="UniProtKB-ARBA"/>
</dbReference>
<dbReference type="GO" id="GO:0019563">
    <property type="term" value="P:glycerol catabolic process"/>
    <property type="evidence" value="ECO:0007669"/>
    <property type="project" value="TreeGrafter"/>
</dbReference>
<keyword evidence="15" id="KW-1185">Reference proteome</keyword>
<feature type="domain" description="Carbohydrate kinase FGGY N-terminal" evidence="12">
    <location>
        <begin position="7"/>
        <end position="248"/>
    </location>
</feature>
<evidence type="ECO:0000256" key="5">
    <source>
        <dbReference type="ARBA" id="ARBA00022741"/>
    </source>
</evidence>
<dbReference type="Pfam" id="PF02782">
    <property type="entry name" value="FGGY_C"/>
    <property type="match status" value="1"/>
</dbReference>
<dbReference type="CDD" id="cd07786">
    <property type="entry name" value="FGGY_EcGK_like"/>
    <property type="match status" value="1"/>
</dbReference>
<dbReference type="NCBIfam" id="NF000756">
    <property type="entry name" value="PRK00047.1"/>
    <property type="match status" value="1"/>
</dbReference>
<evidence type="ECO:0000256" key="11">
    <source>
        <dbReference type="RuleBase" id="RU003733"/>
    </source>
</evidence>
<dbReference type="Pfam" id="PF00370">
    <property type="entry name" value="FGGY_N"/>
    <property type="match status" value="1"/>
</dbReference>
<reference evidence="14 15" key="1">
    <citation type="submission" date="2019-02" db="EMBL/GenBank/DDBJ databases">
        <title>Polymorphobacter sp. isolated from the lake at the Tibet of China.</title>
        <authorList>
            <person name="Li A."/>
        </authorList>
    </citation>
    <scope>NUCLEOTIDE SEQUENCE [LARGE SCALE GENOMIC DNA]</scope>
    <source>
        <strain evidence="14 15">DJ1R-1</strain>
    </source>
</reference>
<comment type="similarity">
    <text evidence="2 11">Belongs to the FGGY kinase family.</text>
</comment>
<dbReference type="NCBIfam" id="TIGR01311">
    <property type="entry name" value="glycerol_kin"/>
    <property type="match status" value="1"/>
</dbReference>
<dbReference type="InterPro" id="IPR018485">
    <property type="entry name" value="FGGY_C"/>
</dbReference>
<evidence type="ECO:0000256" key="8">
    <source>
        <dbReference type="ARBA" id="ARBA00022840"/>
    </source>
</evidence>
<evidence type="ECO:0000256" key="2">
    <source>
        <dbReference type="ARBA" id="ARBA00009156"/>
    </source>
</evidence>
<dbReference type="InterPro" id="IPR018484">
    <property type="entry name" value="FGGY_N"/>
</dbReference>
<dbReference type="PROSITE" id="PS00445">
    <property type="entry name" value="FGGY_KINASES_2"/>
    <property type="match status" value="1"/>
</dbReference>